<dbReference type="PROSITE" id="PS50164">
    <property type="entry name" value="GIY_YIG"/>
    <property type="match status" value="1"/>
</dbReference>
<organism evidence="3 4">
    <name type="scientific">Micavibrio aeruginosavorus</name>
    <dbReference type="NCBI Taxonomy" id="349221"/>
    <lineage>
        <taxon>Bacteria</taxon>
        <taxon>Pseudomonadati</taxon>
        <taxon>Bdellovibrionota</taxon>
        <taxon>Bdellovibrionia</taxon>
        <taxon>Bdellovibrionales</taxon>
        <taxon>Pseudobdellovibrionaceae</taxon>
        <taxon>Micavibrio</taxon>
    </lineage>
</organism>
<reference evidence="3 4" key="1">
    <citation type="submission" date="2017-08" db="EMBL/GenBank/DDBJ databases">
        <title>Infants hospitalized years apart are colonized by the same room-sourced microbial strains.</title>
        <authorList>
            <person name="Brooks B."/>
            <person name="Olm M.R."/>
            <person name="Firek B.A."/>
            <person name="Baker R."/>
            <person name="Thomas B.C."/>
            <person name="Morowitz M.J."/>
            <person name="Banfield J.F."/>
        </authorList>
    </citation>
    <scope>NUCLEOTIDE SEQUENCE [LARGE SCALE GENOMIC DNA]</scope>
    <source>
        <strain evidence="3">S2_006_000_R2_64</strain>
    </source>
</reference>
<dbReference type="SUPFAM" id="SSF82771">
    <property type="entry name" value="GIY-YIG endonuclease"/>
    <property type="match status" value="1"/>
</dbReference>
<accession>A0A2W5FMN6</accession>
<proteinExistence type="inferred from homology"/>
<dbReference type="InterPro" id="IPR035901">
    <property type="entry name" value="GIY-YIG_endonuc_sf"/>
</dbReference>
<dbReference type="EMBL" id="QFOT01000005">
    <property type="protein sequence ID" value="PZP57221.1"/>
    <property type="molecule type" value="Genomic_DNA"/>
</dbReference>
<dbReference type="PANTHER" id="PTHR34477">
    <property type="entry name" value="UPF0213 PROTEIN YHBQ"/>
    <property type="match status" value="1"/>
</dbReference>
<dbReference type="InterPro" id="IPR000305">
    <property type="entry name" value="GIY-YIG_endonuc"/>
</dbReference>
<evidence type="ECO:0000259" key="2">
    <source>
        <dbReference type="PROSITE" id="PS50164"/>
    </source>
</evidence>
<sequence>MKQACVYIVTNKPYVTLYTGVTTVLSKRIYHHREGSGSKFTSKYDYQLLVYYEVYEDIRIAIAREKQIKAGSRQKKLDLIKSINPEWKDLYNMLA</sequence>
<protein>
    <recommendedName>
        <fullName evidence="2">GIY-YIG domain-containing protein</fullName>
    </recommendedName>
</protein>
<dbReference type="PANTHER" id="PTHR34477:SF5">
    <property type="entry name" value="BSL5627 PROTEIN"/>
    <property type="match status" value="1"/>
</dbReference>
<dbReference type="CDD" id="cd10448">
    <property type="entry name" value="GIY-YIG_unchar_3"/>
    <property type="match status" value="1"/>
</dbReference>
<dbReference type="Proteomes" id="UP000249739">
    <property type="component" value="Unassembled WGS sequence"/>
</dbReference>
<evidence type="ECO:0000256" key="1">
    <source>
        <dbReference type="ARBA" id="ARBA00007435"/>
    </source>
</evidence>
<comment type="similarity">
    <text evidence="1">Belongs to the UPF0213 family.</text>
</comment>
<dbReference type="AlphaFoldDB" id="A0A2W5FMN6"/>
<dbReference type="Gene3D" id="3.40.1440.10">
    <property type="entry name" value="GIY-YIG endonuclease"/>
    <property type="match status" value="1"/>
</dbReference>
<comment type="caution">
    <text evidence="3">The sequence shown here is derived from an EMBL/GenBank/DDBJ whole genome shotgun (WGS) entry which is preliminary data.</text>
</comment>
<dbReference type="Pfam" id="PF01541">
    <property type="entry name" value="GIY-YIG"/>
    <property type="match status" value="1"/>
</dbReference>
<evidence type="ECO:0000313" key="4">
    <source>
        <dbReference type="Proteomes" id="UP000249739"/>
    </source>
</evidence>
<evidence type="ECO:0000313" key="3">
    <source>
        <dbReference type="EMBL" id="PZP57221.1"/>
    </source>
</evidence>
<dbReference type="InterPro" id="IPR050190">
    <property type="entry name" value="UPF0213_domain"/>
</dbReference>
<name>A0A2W5FMN6_9BACT</name>
<gene>
    <name evidence="3" type="ORF">DI586_01110</name>
</gene>
<feature type="domain" description="GIY-YIG" evidence="2">
    <location>
        <begin position="2"/>
        <end position="78"/>
    </location>
</feature>